<gene>
    <name evidence="1" type="ORF">PDE_09258</name>
</gene>
<dbReference type="Proteomes" id="UP000019376">
    <property type="component" value="Unassembled WGS sequence"/>
</dbReference>
<dbReference type="HOGENOM" id="CLU_2050436_0_0_1"/>
<dbReference type="AlphaFoldDB" id="S7ZV55"/>
<proteinExistence type="predicted"/>
<evidence type="ECO:0000313" key="2">
    <source>
        <dbReference type="Proteomes" id="UP000019376"/>
    </source>
</evidence>
<accession>S7ZV55</accession>
<reference evidence="1 2" key="1">
    <citation type="journal article" date="2013" name="PLoS ONE">
        <title>Genomic and secretomic analyses reveal unique features of the lignocellulolytic enzyme system of Penicillium decumbens.</title>
        <authorList>
            <person name="Liu G."/>
            <person name="Zhang L."/>
            <person name="Wei X."/>
            <person name="Zou G."/>
            <person name="Qin Y."/>
            <person name="Ma L."/>
            <person name="Li J."/>
            <person name="Zheng H."/>
            <person name="Wang S."/>
            <person name="Wang C."/>
            <person name="Xun L."/>
            <person name="Zhao G.-P."/>
            <person name="Zhou Z."/>
            <person name="Qu Y."/>
        </authorList>
    </citation>
    <scope>NUCLEOTIDE SEQUENCE [LARGE SCALE GENOMIC DNA]</scope>
    <source>
        <strain evidence="2">114-2 / CGMCC 5302</strain>
    </source>
</reference>
<protein>
    <submittedName>
        <fullName evidence="1">Uncharacterized protein</fullName>
    </submittedName>
</protein>
<keyword evidence="2" id="KW-1185">Reference proteome</keyword>
<evidence type="ECO:0000313" key="1">
    <source>
        <dbReference type="EMBL" id="EPS34294.1"/>
    </source>
</evidence>
<organism evidence="1 2">
    <name type="scientific">Penicillium oxalicum (strain 114-2 / CGMCC 5302)</name>
    <name type="common">Penicillium decumbens</name>
    <dbReference type="NCBI Taxonomy" id="933388"/>
    <lineage>
        <taxon>Eukaryota</taxon>
        <taxon>Fungi</taxon>
        <taxon>Dikarya</taxon>
        <taxon>Ascomycota</taxon>
        <taxon>Pezizomycotina</taxon>
        <taxon>Eurotiomycetes</taxon>
        <taxon>Eurotiomycetidae</taxon>
        <taxon>Eurotiales</taxon>
        <taxon>Aspergillaceae</taxon>
        <taxon>Penicillium</taxon>
    </lineage>
</organism>
<dbReference type="EMBL" id="KB644415">
    <property type="protein sequence ID" value="EPS34294.1"/>
    <property type="molecule type" value="Genomic_DNA"/>
</dbReference>
<name>S7ZV55_PENO1</name>
<sequence>MASRLWAGNGTEVWGFRVATAMIRWRSSPIGRNRIQSWVSRSSEFSFDILQNVDQGSKSFQRSNLCFSARLLRSCKALKYEWNKRQIFEIPPIRGSPLPTGDVCCSSLIAKHPDSAPSEK</sequence>